<keyword evidence="3" id="KW-1185">Reference proteome</keyword>
<dbReference type="InterPro" id="IPR016181">
    <property type="entry name" value="Acyl_CoA_acyltransferase"/>
</dbReference>
<organism evidence="2 3">
    <name type="scientific">Litorisediminicola beolgyonensis</name>
    <dbReference type="NCBI Taxonomy" id="1173614"/>
    <lineage>
        <taxon>Bacteria</taxon>
        <taxon>Pseudomonadati</taxon>
        <taxon>Pseudomonadota</taxon>
        <taxon>Alphaproteobacteria</taxon>
        <taxon>Rhodobacterales</taxon>
        <taxon>Paracoccaceae</taxon>
        <taxon>Litorisediminicola</taxon>
    </lineage>
</organism>
<dbReference type="PROSITE" id="PS51186">
    <property type="entry name" value="GNAT"/>
    <property type="match status" value="1"/>
</dbReference>
<accession>A0ABW3ZFU0</accession>
<dbReference type="EC" id="2.3.1.-" evidence="2"/>
<proteinExistence type="predicted"/>
<dbReference type="GO" id="GO:0016746">
    <property type="term" value="F:acyltransferase activity"/>
    <property type="evidence" value="ECO:0007669"/>
    <property type="project" value="UniProtKB-KW"/>
</dbReference>
<sequence>MTPDALAALLARAYRHQTPWTASQLAETLSLPTSRLYASDCAALLVQIVADEAEILALATDPASARRGEASALLTAFHEEATSDGVARVFLDVAHDNAPARGLYVAHGYAPIATRKGYYRRADGSHVDAVVLQRRLDGQSA</sequence>
<keyword evidence="2" id="KW-0808">Transferase</keyword>
<gene>
    <name evidence="2" type="ORF">ACFQ4E_04115</name>
</gene>
<dbReference type="Gene3D" id="3.40.630.30">
    <property type="match status" value="1"/>
</dbReference>
<keyword evidence="2" id="KW-0012">Acyltransferase</keyword>
<reference evidence="3" key="1">
    <citation type="journal article" date="2019" name="Int. J. Syst. Evol. Microbiol.">
        <title>The Global Catalogue of Microorganisms (GCM) 10K type strain sequencing project: providing services to taxonomists for standard genome sequencing and annotation.</title>
        <authorList>
            <consortium name="The Broad Institute Genomics Platform"/>
            <consortium name="The Broad Institute Genome Sequencing Center for Infectious Disease"/>
            <person name="Wu L."/>
            <person name="Ma J."/>
        </authorList>
    </citation>
    <scope>NUCLEOTIDE SEQUENCE [LARGE SCALE GENOMIC DNA]</scope>
    <source>
        <strain evidence="3">CCUG 62953</strain>
    </source>
</reference>
<feature type="domain" description="N-acetyltransferase" evidence="1">
    <location>
        <begin position="1"/>
        <end position="137"/>
    </location>
</feature>
<dbReference type="EMBL" id="JBHTMU010000005">
    <property type="protein sequence ID" value="MFD1341597.1"/>
    <property type="molecule type" value="Genomic_DNA"/>
</dbReference>
<evidence type="ECO:0000259" key="1">
    <source>
        <dbReference type="PROSITE" id="PS51186"/>
    </source>
</evidence>
<dbReference type="CDD" id="cd04301">
    <property type="entry name" value="NAT_SF"/>
    <property type="match status" value="1"/>
</dbReference>
<comment type="caution">
    <text evidence="2">The sequence shown here is derived from an EMBL/GenBank/DDBJ whole genome shotgun (WGS) entry which is preliminary data.</text>
</comment>
<dbReference type="SUPFAM" id="SSF55729">
    <property type="entry name" value="Acyl-CoA N-acyltransferases (Nat)"/>
    <property type="match status" value="1"/>
</dbReference>
<dbReference type="Pfam" id="PF00583">
    <property type="entry name" value="Acetyltransf_1"/>
    <property type="match status" value="1"/>
</dbReference>
<evidence type="ECO:0000313" key="2">
    <source>
        <dbReference type="EMBL" id="MFD1341597.1"/>
    </source>
</evidence>
<name>A0ABW3ZFU0_9RHOB</name>
<evidence type="ECO:0000313" key="3">
    <source>
        <dbReference type="Proteomes" id="UP001597135"/>
    </source>
</evidence>
<dbReference type="RefSeq" id="WP_386801666.1">
    <property type="nucleotide sequence ID" value="NZ_JBHTMU010000005.1"/>
</dbReference>
<dbReference type="Proteomes" id="UP001597135">
    <property type="component" value="Unassembled WGS sequence"/>
</dbReference>
<dbReference type="InterPro" id="IPR000182">
    <property type="entry name" value="GNAT_dom"/>
</dbReference>
<protein>
    <submittedName>
        <fullName evidence="2">GNAT family N-acetyltransferase</fullName>
        <ecNumber evidence="2">2.3.1.-</ecNumber>
    </submittedName>
</protein>